<gene>
    <name evidence="1" type="ORF">CENA302_04480</name>
</gene>
<proteinExistence type="predicted"/>
<comment type="caution">
    <text evidence="1">The sequence shown here is derived from an EMBL/GenBank/DDBJ whole genome shotgun (WGS) entry which is preliminary data.</text>
</comment>
<reference evidence="1 2" key="1">
    <citation type="submission" date="2017-01" db="EMBL/GenBank/DDBJ databases">
        <authorList>
            <person name="Abreu V.A."/>
            <person name="Popin R.V."/>
            <person name="Rigonato J."/>
            <person name="Andreote A.P."/>
            <person name="Schaker P.C."/>
            <person name="Hoff-Risseti C."/>
            <person name="Alvarenga D.O."/>
            <person name="Varani A.M."/>
            <person name="Fiore M.F."/>
        </authorList>
    </citation>
    <scope>NUCLEOTIDE SEQUENCE [LARGE SCALE GENOMIC DNA]</scope>
    <source>
        <strain evidence="1 2">CENA302</strain>
    </source>
</reference>
<protein>
    <submittedName>
        <fullName evidence="1">Uncharacterized protein</fullName>
    </submittedName>
</protein>
<dbReference type="RefSeq" id="WP_079290737.1">
    <property type="nucleotide sequence ID" value="NZ_MTPU01000018.1"/>
</dbReference>
<sequence length="59" mass="6249">MQVIEKNSLFAQVSGEQSAVVSGGSISEAQTLIIAYQLGQSSVLNDTQLFNVFLVSLST</sequence>
<accession>A0A9Q5QY85</accession>
<organism evidence="1 2">
    <name type="scientific">Cylindrospermopsis raciborskii CENA302</name>
    <dbReference type="NCBI Taxonomy" id="1170768"/>
    <lineage>
        <taxon>Bacteria</taxon>
        <taxon>Bacillati</taxon>
        <taxon>Cyanobacteriota</taxon>
        <taxon>Cyanophyceae</taxon>
        <taxon>Nostocales</taxon>
        <taxon>Aphanizomenonaceae</taxon>
        <taxon>Cylindrospermopsis</taxon>
    </lineage>
</organism>
<evidence type="ECO:0000313" key="2">
    <source>
        <dbReference type="Proteomes" id="UP000190056"/>
    </source>
</evidence>
<dbReference type="Proteomes" id="UP000190056">
    <property type="component" value="Unassembled WGS sequence"/>
</dbReference>
<dbReference type="EMBL" id="MTPU01000018">
    <property type="protein sequence ID" value="OPH10606.1"/>
    <property type="molecule type" value="Genomic_DNA"/>
</dbReference>
<evidence type="ECO:0000313" key="1">
    <source>
        <dbReference type="EMBL" id="OPH10606.1"/>
    </source>
</evidence>
<dbReference type="AlphaFoldDB" id="A0A9Q5QY85"/>
<name>A0A9Q5QY85_9CYAN</name>